<organism evidence="3 4">
    <name type="scientific">Terriglobus roseus</name>
    <dbReference type="NCBI Taxonomy" id="392734"/>
    <lineage>
        <taxon>Bacteria</taxon>
        <taxon>Pseudomonadati</taxon>
        <taxon>Acidobacteriota</taxon>
        <taxon>Terriglobia</taxon>
        <taxon>Terriglobales</taxon>
        <taxon>Acidobacteriaceae</taxon>
        <taxon>Terriglobus</taxon>
    </lineage>
</organism>
<feature type="transmembrane region" description="Helical" evidence="2">
    <location>
        <begin position="7"/>
        <end position="28"/>
    </location>
</feature>
<keyword evidence="4" id="KW-1185">Reference proteome</keyword>
<feature type="region of interest" description="Disordered" evidence="1">
    <location>
        <begin position="71"/>
        <end position="98"/>
    </location>
</feature>
<dbReference type="Proteomes" id="UP000182427">
    <property type="component" value="Chromosome I"/>
</dbReference>
<keyword evidence="2" id="KW-0472">Membrane</keyword>
<accession>A0A1G7QDY1</accession>
<evidence type="ECO:0000313" key="4">
    <source>
        <dbReference type="Proteomes" id="UP000182427"/>
    </source>
</evidence>
<evidence type="ECO:0000313" key="3">
    <source>
        <dbReference type="EMBL" id="SDF96726.1"/>
    </source>
</evidence>
<sequence>MLSRNLYILAATLIAFSLLCYVIGFTGITHEVGAPSDSSLWRTIGIVLMLLGLFVALLGVLQGMFEQAERRTPGGQANIHRQHLRQRENEKNERKRRG</sequence>
<dbReference type="EMBL" id="LT629690">
    <property type="protein sequence ID" value="SDF96726.1"/>
    <property type="molecule type" value="Genomic_DNA"/>
</dbReference>
<evidence type="ECO:0000256" key="2">
    <source>
        <dbReference type="SAM" id="Phobius"/>
    </source>
</evidence>
<keyword evidence="2" id="KW-1133">Transmembrane helix</keyword>
<feature type="compositionally biased region" description="Basic and acidic residues" evidence="1">
    <location>
        <begin position="85"/>
        <end position="98"/>
    </location>
</feature>
<dbReference type="AlphaFoldDB" id="A0A1G7QDY1"/>
<proteinExistence type="predicted"/>
<name>A0A1G7QDY1_9BACT</name>
<reference evidence="3 4" key="1">
    <citation type="submission" date="2016-10" db="EMBL/GenBank/DDBJ databases">
        <authorList>
            <person name="de Groot N.N."/>
        </authorList>
    </citation>
    <scope>NUCLEOTIDE SEQUENCE [LARGE SCALE GENOMIC DNA]</scope>
    <source>
        <strain evidence="3 4">GAS232</strain>
    </source>
</reference>
<gene>
    <name evidence="3" type="ORF">SAMN05444167_3844</name>
</gene>
<evidence type="ECO:0000256" key="1">
    <source>
        <dbReference type="SAM" id="MobiDB-lite"/>
    </source>
</evidence>
<keyword evidence="2" id="KW-0812">Transmembrane</keyword>
<protein>
    <submittedName>
        <fullName evidence="3">Uncharacterized protein</fullName>
    </submittedName>
</protein>
<feature type="transmembrane region" description="Helical" evidence="2">
    <location>
        <begin position="40"/>
        <end position="61"/>
    </location>
</feature>
<dbReference type="RefSeq" id="WP_197674909.1">
    <property type="nucleotide sequence ID" value="NZ_LT629690.1"/>
</dbReference>